<evidence type="ECO:0000313" key="2">
    <source>
        <dbReference type="Proteomes" id="UP000886501"/>
    </source>
</evidence>
<keyword evidence="2" id="KW-1185">Reference proteome</keyword>
<reference evidence="1" key="1">
    <citation type="submission" date="2019-10" db="EMBL/GenBank/DDBJ databases">
        <authorList>
            <consortium name="DOE Joint Genome Institute"/>
            <person name="Kuo A."/>
            <person name="Miyauchi S."/>
            <person name="Kiss E."/>
            <person name="Drula E."/>
            <person name="Kohler A."/>
            <person name="Sanchez-Garcia M."/>
            <person name="Andreopoulos B."/>
            <person name="Barry K.W."/>
            <person name="Bonito G."/>
            <person name="Buee M."/>
            <person name="Carver A."/>
            <person name="Chen C."/>
            <person name="Cichocki N."/>
            <person name="Clum A."/>
            <person name="Culley D."/>
            <person name="Crous P.W."/>
            <person name="Fauchery L."/>
            <person name="Girlanda M."/>
            <person name="Hayes R."/>
            <person name="Keri Z."/>
            <person name="Labutti K."/>
            <person name="Lipzen A."/>
            <person name="Lombard V."/>
            <person name="Magnuson J."/>
            <person name="Maillard F."/>
            <person name="Morin E."/>
            <person name="Murat C."/>
            <person name="Nolan M."/>
            <person name="Ohm R."/>
            <person name="Pangilinan J."/>
            <person name="Pereira M."/>
            <person name="Perotto S."/>
            <person name="Peter M."/>
            <person name="Riley R."/>
            <person name="Sitrit Y."/>
            <person name="Stielow B."/>
            <person name="Szollosi G."/>
            <person name="Zifcakova L."/>
            <person name="Stursova M."/>
            <person name="Spatafora J.W."/>
            <person name="Tedersoo L."/>
            <person name="Vaario L.-M."/>
            <person name="Yamada A."/>
            <person name="Yan M."/>
            <person name="Wang P."/>
            <person name="Xu J."/>
            <person name="Bruns T."/>
            <person name="Baldrian P."/>
            <person name="Vilgalys R."/>
            <person name="Henrissat B."/>
            <person name="Grigoriev I.V."/>
            <person name="Hibbett D."/>
            <person name="Nagy L.G."/>
            <person name="Martin F.M."/>
        </authorList>
    </citation>
    <scope>NUCLEOTIDE SEQUENCE</scope>
    <source>
        <strain evidence="1">P2</strain>
    </source>
</reference>
<name>A0ACB6YXW1_THEGA</name>
<protein>
    <submittedName>
        <fullName evidence="1">Uncharacterized protein</fullName>
    </submittedName>
</protein>
<evidence type="ECO:0000313" key="1">
    <source>
        <dbReference type="EMBL" id="KAF9642279.1"/>
    </source>
</evidence>
<accession>A0ACB6YXW1</accession>
<dbReference type="Proteomes" id="UP000886501">
    <property type="component" value="Unassembled WGS sequence"/>
</dbReference>
<dbReference type="EMBL" id="MU118561">
    <property type="protein sequence ID" value="KAF9642279.1"/>
    <property type="molecule type" value="Genomic_DNA"/>
</dbReference>
<comment type="caution">
    <text evidence="1">The sequence shown here is derived from an EMBL/GenBank/DDBJ whole genome shotgun (WGS) entry which is preliminary data.</text>
</comment>
<organism evidence="1 2">
    <name type="scientific">Thelephora ganbajun</name>
    <name type="common">Ganba fungus</name>
    <dbReference type="NCBI Taxonomy" id="370292"/>
    <lineage>
        <taxon>Eukaryota</taxon>
        <taxon>Fungi</taxon>
        <taxon>Dikarya</taxon>
        <taxon>Basidiomycota</taxon>
        <taxon>Agaricomycotina</taxon>
        <taxon>Agaricomycetes</taxon>
        <taxon>Thelephorales</taxon>
        <taxon>Thelephoraceae</taxon>
        <taxon>Thelephora</taxon>
    </lineage>
</organism>
<proteinExistence type="predicted"/>
<gene>
    <name evidence="1" type="ORF">BDM02DRAFT_3193555</name>
</gene>
<reference evidence="1" key="2">
    <citation type="journal article" date="2020" name="Nat. Commun.">
        <title>Large-scale genome sequencing of mycorrhizal fungi provides insights into the early evolution of symbiotic traits.</title>
        <authorList>
            <person name="Miyauchi S."/>
            <person name="Kiss E."/>
            <person name="Kuo A."/>
            <person name="Drula E."/>
            <person name="Kohler A."/>
            <person name="Sanchez-Garcia M."/>
            <person name="Morin E."/>
            <person name="Andreopoulos B."/>
            <person name="Barry K.W."/>
            <person name="Bonito G."/>
            <person name="Buee M."/>
            <person name="Carver A."/>
            <person name="Chen C."/>
            <person name="Cichocki N."/>
            <person name="Clum A."/>
            <person name="Culley D."/>
            <person name="Crous P.W."/>
            <person name="Fauchery L."/>
            <person name="Girlanda M."/>
            <person name="Hayes R.D."/>
            <person name="Keri Z."/>
            <person name="LaButti K."/>
            <person name="Lipzen A."/>
            <person name="Lombard V."/>
            <person name="Magnuson J."/>
            <person name="Maillard F."/>
            <person name="Murat C."/>
            <person name="Nolan M."/>
            <person name="Ohm R.A."/>
            <person name="Pangilinan J."/>
            <person name="Pereira M.F."/>
            <person name="Perotto S."/>
            <person name="Peter M."/>
            <person name="Pfister S."/>
            <person name="Riley R."/>
            <person name="Sitrit Y."/>
            <person name="Stielow J.B."/>
            <person name="Szollosi G."/>
            <person name="Zifcakova L."/>
            <person name="Stursova M."/>
            <person name="Spatafora J.W."/>
            <person name="Tedersoo L."/>
            <person name="Vaario L.M."/>
            <person name="Yamada A."/>
            <person name="Yan M."/>
            <person name="Wang P."/>
            <person name="Xu J."/>
            <person name="Bruns T."/>
            <person name="Baldrian P."/>
            <person name="Vilgalys R."/>
            <person name="Dunand C."/>
            <person name="Henrissat B."/>
            <person name="Grigoriev I.V."/>
            <person name="Hibbett D."/>
            <person name="Nagy L.G."/>
            <person name="Martin F.M."/>
        </authorList>
    </citation>
    <scope>NUCLEOTIDE SEQUENCE</scope>
    <source>
        <strain evidence="1">P2</strain>
    </source>
</reference>
<sequence length="401" mass="44133">MMCPSLLGRLFSVDMGALMIGAKYKGEYEERINKHRKYTERGAAPEGRWAAQALANEPSAPETINVLRGIHEQYEVQHGARILDGVLISAATLAHRYLTSRRPPNPAVGFVDKTCASVRVTRETAPEVIDKPQRHELELEVEVIPSSAIADVGGRLQPLRTTYEDKKHGDEINQNRLSILEQKKAAEDTEGTGSDAVTSEQITEIAVRWTPIPVTRLVSSGREKLLRLYGILAGGVVGQPEVVKAVANALRLSRNNLSKTLATPSFDSPDTMIRIVSSEYSKYHSISRLIGTPLGYAGQDSGGRLFFSTRFTLLVAGFRHQPYKPIGKARKDITTLFLQVLNDRRLTDGQGERSTSETVINMTSNLDAAYLNHVGDNSVKLQTKGLVMGTICGHFPPEFID</sequence>